<protein>
    <submittedName>
        <fullName evidence="7">Cytochrome C oxidase subunit IV family protein</fullName>
    </submittedName>
</protein>
<keyword evidence="8" id="KW-1185">Reference proteome</keyword>
<reference evidence="7 8" key="1">
    <citation type="submission" date="2019-09" db="EMBL/GenBank/DDBJ databases">
        <title>Genomes of Cryomorphaceae.</title>
        <authorList>
            <person name="Bowman J.P."/>
        </authorList>
    </citation>
    <scope>NUCLEOTIDE SEQUENCE [LARGE SCALE GENOMIC DNA]</scope>
    <source>
        <strain evidence="7 8">KCTC 52047</strain>
    </source>
</reference>
<dbReference type="EMBL" id="WACR01000008">
    <property type="protein sequence ID" value="KAB1063403.1"/>
    <property type="molecule type" value="Genomic_DNA"/>
</dbReference>
<proteinExistence type="predicted"/>
<feature type="transmembrane region" description="Helical" evidence="6">
    <location>
        <begin position="27"/>
        <end position="47"/>
    </location>
</feature>
<dbReference type="InterPro" id="IPR005171">
    <property type="entry name" value="Cyt_c_oxidase_su4_prok"/>
</dbReference>
<evidence type="ECO:0000313" key="7">
    <source>
        <dbReference type="EMBL" id="KAB1063403.1"/>
    </source>
</evidence>
<feature type="transmembrane region" description="Helical" evidence="6">
    <location>
        <begin position="67"/>
        <end position="85"/>
    </location>
</feature>
<dbReference type="OrthoDB" id="981917at2"/>
<keyword evidence="4 6" id="KW-1133">Transmembrane helix</keyword>
<name>A0A6N6M5E1_9FLAO</name>
<feature type="transmembrane region" description="Helical" evidence="6">
    <location>
        <begin position="92"/>
        <end position="112"/>
    </location>
</feature>
<keyword evidence="5 6" id="KW-0472">Membrane</keyword>
<dbReference type="Proteomes" id="UP000435357">
    <property type="component" value="Unassembled WGS sequence"/>
</dbReference>
<evidence type="ECO:0000256" key="5">
    <source>
        <dbReference type="ARBA" id="ARBA00023136"/>
    </source>
</evidence>
<evidence type="ECO:0000313" key="8">
    <source>
        <dbReference type="Proteomes" id="UP000435357"/>
    </source>
</evidence>
<organism evidence="7 8">
    <name type="scientific">Salibacter halophilus</name>
    <dbReference type="NCBI Taxonomy" id="1803916"/>
    <lineage>
        <taxon>Bacteria</taxon>
        <taxon>Pseudomonadati</taxon>
        <taxon>Bacteroidota</taxon>
        <taxon>Flavobacteriia</taxon>
        <taxon>Flavobacteriales</taxon>
        <taxon>Salibacteraceae</taxon>
        <taxon>Salibacter</taxon>
    </lineage>
</organism>
<sequence>MERDDVIEYSLDNHHSEEEGKKIRKNIYMVTIILSVVTIVEVLMGVLLPKAALGMNSTAWEMVKLGYVILTLLKAGYIVVIFMHLGDERKSLKWTILAPYALFILYLLYILFVEASA</sequence>
<dbReference type="GO" id="GO:0005886">
    <property type="term" value="C:plasma membrane"/>
    <property type="evidence" value="ECO:0007669"/>
    <property type="project" value="UniProtKB-SubCell"/>
</dbReference>
<dbReference type="Pfam" id="PF03626">
    <property type="entry name" value="COX4_pro"/>
    <property type="match status" value="1"/>
</dbReference>
<evidence type="ECO:0000256" key="4">
    <source>
        <dbReference type="ARBA" id="ARBA00022989"/>
    </source>
</evidence>
<evidence type="ECO:0000256" key="6">
    <source>
        <dbReference type="SAM" id="Phobius"/>
    </source>
</evidence>
<comment type="subcellular location">
    <subcellularLocation>
        <location evidence="1">Cell membrane</location>
        <topology evidence="1">Multi-pass membrane protein</topology>
    </subcellularLocation>
</comment>
<gene>
    <name evidence="7" type="ORF">F3059_10055</name>
</gene>
<comment type="caution">
    <text evidence="7">The sequence shown here is derived from an EMBL/GenBank/DDBJ whole genome shotgun (WGS) entry which is preliminary data.</text>
</comment>
<evidence type="ECO:0000256" key="2">
    <source>
        <dbReference type="ARBA" id="ARBA00022475"/>
    </source>
</evidence>
<keyword evidence="2" id="KW-1003">Cell membrane</keyword>
<keyword evidence="3 6" id="KW-0812">Transmembrane</keyword>
<dbReference type="AlphaFoldDB" id="A0A6N6M5E1"/>
<dbReference type="RefSeq" id="WP_151168818.1">
    <property type="nucleotide sequence ID" value="NZ_WACR01000008.1"/>
</dbReference>
<accession>A0A6N6M5E1</accession>
<evidence type="ECO:0000256" key="1">
    <source>
        <dbReference type="ARBA" id="ARBA00004651"/>
    </source>
</evidence>
<evidence type="ECO:0000256" key="3">
    <source>
        <dbReference type="ARBA" id="ARBA00022692"/>
    </source>
</evidence>